<evidence type="ECO:0000259" key="4">
    <source>
        <dbReference type="Pfam" id="PF16113"/>
    </source>
</evidence>
<dbReference type="Proteomes" id="UP001142291">
    <property type="component" value="Unassembled WGS sequence"/>
</dbReference>
<dbReference type="InterPro" id="IPR032259">
    <property type="entry name" value="HIBYL-CoA-H"/>
</dbReference>
<name>A0A9W6HJL7_9MICO</name>
<feature type="domain" description="Enoyl-CoA hydratase/isomerase" evidence="4">
    <location>
        <begin position="50"/>
        <end position="373"/>
    </location>
</feature>
<comment type="catalytic activity">
    <reaction evidence="1">
        <text>3-hydroxy-2-methylpropanoyl-CoA + H2O = 3-hydroxy-2-methylpropanoate + CoA + H(+)</text>
        <dbReference type="Rhea" id="RHEA:20888"/>
        <dbReference type="ChEBI" id="CHEBI:11805"/>
        <dbReference type="ChEBI" id="CHEBI:15377"/>
        <dbReference type="ChEBI" id="CHEBI:15378"/>
        <dbReference type="ChEBI" id="CHEBI:57287"/>
        <dbReference type="ChEBI" id="CHEBI:57340"/>
        <dbReference type="EC" id="3.1.2.4"/>
    </reaction>
</comment>
<protein>
    <recommendedName>
        <fullName evidence="2">3-hydroxyisobutyryl-CoA hydrolase</fullName>
        <ecNumber evidence="2">3.1.2.4</ecNumber>
    </recommendedName>
</protein>
<reference evidence="5" key="2">
    <citation type="submission" date="2023-01" db="EMBL/GenBank/DDBJ databases">
        <authorList>
            <person name="Sun Q."/>
            <person name="Evtushenko L."/>
        </authorList>
    </citation>
    <scope>NUCLEOTIDE SEQUENCE</scope>
    <source>
        <strain evidence="5">VKM Ac-1940</strain>
    </source>
</reference>
<evidence type="ECO:0000313" key="5">
    <source>
        <dbReference type="EMBL" id="GLJ94178.1"/>
    </source>
</evidence>
<dbReference type="GO" id="GO:0006574">
    <property type="term" value="P:L-valine catabolic process"/>
    <property type="evidence" value="ECO:0007669"/>
    <property type="project" value="TreeGrafter"/>
</dbReference>
<dbReference type="Pfam" id="PF16113">
    <property type="entry name" value="ECH_2"/>
    <property type="match status" value="1"/>
</dbReference>
<keyword evidence="6" id="KW-1185">Reference proteome</keyword>
<dbReference type="SUPFAM" id="SSF52096">
    <property type="entry name" value="ClpP/crotonase"/>
    <property type="match status" value="1"/>
</dbReference>
<keyword evidence="3" id="KW-0378">Hydrolase</keyword>
<dbReference type="PANTHER" id="PTHR43176">
    <property type="entry name" value="3-HYDROXYISOBUTYRYL-COA HYDROLASE-RELATED"/>
    <property type="match status" value="1"/>
</dbReference>
<dbReference type="InterPro" id="IPR045004">
    <property type="entry name" value="ECH_dom"/>
</dbReference>
<organism evidence="5 6">
    <name type="scientific">Microbacterium dextranolyticum</name>
    <dbReference type="NCBI Taxonomy" id="36806"/>
    <lineage>
        <taxon>Bacteria</taxon>
        <taxon>Bacillati</taxon>
        <taxon>Actinomycetota</taxon>
        <taxon>Actinomycetes</taxon>
        <taxon>Micrococcales</taxon>
        <taxon>Microbacteriaceae</taxon>
        <taxon>Microbacterium</taxon>
    </lineage>
</organism>
<dbReference type="GO" id="GO:0005829">
    <property type="term" value="C:cytosol"/>
    <property type="evidence" value="ECO:0007669"/>
    <property type="project" value="TreeGrafter"/>
</dbReference>
<reference evidence="5" key="1">
    <citation type="journal article" date="2014" name="Int. J. Syst. Evol. Microbiol.">
        <title>Complete genome sequence of Corynebacterium casei LMG S-19264T (=DSM 44701T), isolated from a smear-ripened cheese.</title>
        <authorList>
            <consortium name="US DOE Joint Genome Institute (JGI-PGF)"/>
            <person name="Walter F."/>
            <person name="Albersmeier A."/>
            <person name="Kalinowski J."/>
            <person name="Ruckert C."/>
        </authorList>
    </citation>
    <scope>NUCLEOTIDE SEQUENCE</scope>
    <source>
        <strain evidence="5">VKM Ac-1940</strain>
    </source>
</reference>
<gene>
    <name evidence="5" type="ORF">GCM10017591_02390</name>
</gene>
<comment type="caution">
    <text evidence="5">The sequence shown here is derived from an EMBL/GenBank/DDBJ whole genome shotgun (WGS) entry which is preliminary data.</text>
</comment>
<evidence type="ECO:0000313" key="6">
    <source>
        <dbReference type="Proteomes" id="UP001142291"/>
    </source>
</evidence>
<dbReference type="EC" id="3.1.2.4" evidence="2"/>
<dbReference type="PANTHER" id="PTHR43176:SF3">
    <property type="entry name" value="3-HYDROXYISOBUTYRYL-COA HYDROLASE, MITOCHONDRIAL"/>
    <property type="match status" value="1"/>
</dbReference>
<dbReference type="Gene3D" id="3.90.226.10">
    <property type="entry name" value="2-enoyl-CoA Hydratase, Chain A, domain 1"/>
    <property type="match status" value="1"/>
</dbReference>
<proteinExistence type="predicted"/>
<dbReference type="InterPro" id="IPR029045">
    <property type="entry name" value="ClpP/crotonase-like_dom_sf"/>
</dbReference>
<dbReference type="CDD" id="cd06558">
    <property type="entry name" value="crotonase-like"/>
    <property type="match status" value="1"/>
</dbReference>
<dbReference type="GO" id="GO:0003860">
    <property type="term" value="F:3-hydroxyisobutyryl-CoA hydrolase activity"/>
    <property type="evidence" value="ECO:0007669"/>
    <property type="project" value="UniProtKB-EC"/>
</dbReference>
<dbReference type="NCBIfam" id="NF004127">
    <property type="entry name" value="PRK05617.1"/>
    <property type="match status" value="1"/>
</dbReference>
<evidence type="ECO:0000256" key="3">
    <source>
        <dbReference type="ARBA" id="ARBA00022801"/>
    </source>
</evidence>
<dbReference type="EMBL" id="BSER01000001">
    <property type="protein sequence ID" value="GLJ94178.1"/>
    <property type="molecule type" value="Genomic_DNA"/>
</dbReference>
<evidence type="ECO:0000256" key="2">
    <source>
        <dbReference type="ARBA" id="ARBA00011915"/>
    </source>
</evidence>
<evidence type="ECO:0000256" key="1">
    <source>
        <dbReference type="ARBA" id="ARBA00001709"/>
    </source>
</evidence>
<dbReference type="AlphaFoldDB" id="A0A9W6HJL7"/>
<sequence length="395" mass="42005">MVRSSAMAFPPSFRTRARSPVSRAGNVGRVSPSDIAAEPVVLVRTVHRLGRLTLNRPHAINALDLPMISLLSEALDAWEHDDDVVCVLLDGAGERGLCAGGDVRALREHILSGRDGDVVAFFRAEYALNARIAEYPKPIVVLADGVTMGGGIGLAGHAAIRVVTERSRLAMPETRIGLTPDVGGSWLLARAPGRIGEYLALTGSTMDAADAVYAGFADHIVGVDRLDALRDALSSPEGVRDPAALVRSMRVHPGEISIEASALARARGWIADAFAAETAAAIVARLRARPEPEASAVADTLEELSPTSLEVTLAAVRAARGLPDLRAALAQEYGLVLWLARTQPDLVEGIRAQLVDKDRSPRWQPPTLAEVESGIGARALAWTPPEALWRRGGTR</sequence>
<accession>A0A9W6HJL7</accession>